<protein>
    <submittedName>
        <fullName evidence="1">Uncharacterized protein</fullName>
    </submittedName>
</protein>
<evidence type="ECO:0000313" key="1">
    <source>
        <dbReference type="EMBL" id="HER96603.1"/>
    </source>
</evidence>
<comment type="caution">
    <text evidence="1">The sequence shown here is derived from an EMBL/GenBank/DDBJ whole genome shotgun (WGS) entry which is preliminary data.</text>
</comment>
<reference evidence="1" key="1">
    <citation type="journal article" date="2020" name="mSystems">
        <title>Genome- and Community-Level Interaction Insights into Carbon Utilization and Element Cycling Functions of Hydrothermarchaeota in Hydrothermal Sediment.</title>
        <authorList>
            <person name="Zhou Z."/>
            <person name="Liu Y."/>
            <person name="Xu W."/>
            <person name="Pan J."/>
            <person name="Luo Z.H."/>
            <person name="Li M."/>
        </authorList>
    </citation>
    <scope>NUCLEOTIDE SEQUENCE [LARGE SCALE GENOMIC DNA]</scope>
    <source>
        <strain evidence="1">SpSt-143</strain>
    </source>
</reference>
<organism evidence="1">
    <name type="scientific">Rhodothermus marinus</name>
    <name type="common">Rhodothermus obamensis</name>
    <dbReference type="NCBI Taxonomy" id="29549"/>
    <lineage>
        <taxon>Bacteria</taxon>
        <taxon>Pseudomonadati</taxon>
        <taxon>Rhodothermota</taxon>
        <taxon>Rhodothermia</taxon>
        <taxon>Rhodothermales</taxon>
        <taxon>Rhodothermaceae</taxon>
        <taxon>Rhodothermus</taxon>
    </lineage>
</organism>
<accession>A0A7V2B1J1</accession>
<sequence length="138" mass="14984">MRQSFGQRLIASGLMLLFLGQQVPLVISLPELQAPVVCHHREADLVPGIVACPHHSSTPQAKVSVHVAGLGEIALLVCNCRHDAPAHVFTLVIDRWVLPRACSLACPEGRPFELLPGEEMVLALRLAVDIFHPPRLVG</sequence>
<name>A0A7V2B1J1_RHOMR</name>
<proteinExistence type="predicted"/>
<gene>
    <name evidence="1" type="ORF">ENO59_08820</name>
</gene>
<dbReference type="AlphaFoldDB" id="A0A7V2B1J1"/>
<dbReference type="EMBL" id="DSGB01000006">
    <property type="protein sequence ID" value="HER96603.1"/>
    <property type="molecule type" value="Genomic_DNA"/>
</dbReference>